<keyword evidence="2" id="KW-0812">Transmembrane</keyword>
<keyword evidence="4" id="KW-1185">Reference proteome</keyword>
<dbReference type="Proteomes" id="UP000189911">
    <property type="component" value="Chromosome E"/>
</dbReference>
<feature type="transmembrane region" description="Helical" evidence="2">
    <location>
        <begin position="118"/>
        <end position="138"/>
    </location>
</feature>
<keyword evidence="2" id="KW-0472">Membrane</keyword>
<feature type="region of interest" description="Disordered" evidence="1">
    <location>
        <begin position="42"/>
        <end position="72"/>
    </location>
</feature>
<evidence type="ECO:0000313" key="3">
    <source>
        <dbReference type="EMBL" id="SCU95940.1"/>
    </source>
</evidence>
<name>A0A1G4JXR3_9SACH</name>
<keyword evidence="2" id="KW-1133">Transmembrane helix</keyword>
<gene>
    <name evidence="3" type="ORF">LANO_0E11936G</name>
</gene>
<dbReference type="AlphaFoldDB" id="A0A1G4JXR3"/>
<proteinExistence type="predicted"/>
<organism evidence="3 4">
    <name type="scientific">Lachancea nothofagi CBS 11611</name>
    <dbReference type="NCBI Taxonomy" id="1266666"/>
    <lineage>
        <taxon>Eukaryota</taxon>
        <taxon>Fungi</taxon>
        <taxon>Dikarya</taxon>
        <taxon>Ascomycota</taxon>
        <taxon>Saccharomycotina</taxon>
        <taxon>Saccharomycetes</taxon>
        <taxon>Saccharomycetales</taxon>
        <taxon>Saccharomycetaceae</taxon>
        <taxon>Lachancea</taxon>
    </lineage>
</organism>
<dbReference type="OrthoDB" id="4060403at2759"/>
<feature type="compositionally biased region" description="Polar residues" evidence="1">
    <location>
        <begin position="42"/>
        <end position="60"/>
    </location>
</feature>
<evidence type="ECO:0000256" key="1">
    <source>
        <dbReference type="SAM" id="MobiDB-lite"/>
    </source>
</evidence>
<evidence type="ECO:0000256" key="2">
    <source>
        <dbReference type="SAM" id="Phobius"/>
    </source>
</evidence>
<evidence type="ECO:0000313" key="4">
    <source>
        <dbReference type="Proteomes" id="UP000189911"/>
    </source>
</evidence>
<protein>
    <submittedName>
        <fullName evidence="3">LANO_0E11936g1_1</fullName>
    </submittedName>
</protein>
<feature type="transmembrane region" description="Helical" evidence="2">
    <location>
        <begin position="235"/>
        <end position="254"/>
    </location>
</feature>
<reference evidence="4" key="1">
    <citation type="submission" date="2016-03" db="EMBL/GenBank/DDBJ databases">
        <authorList>
            <person name="Devillers Hugo."/>
        </authorList>
    </citation>
    <scope>NUCLEOTIDE SEQUENCE [LARGE SCALE GENOMIC DNA]</scope>
</reference>
<sequence>MPLGSRDTETPDELHLRSIRAAEDDIAEELDDISELVQNLQDRSRNSQGQLRSRSSTIDSTGPGLDVTGHSNQRGQQYEELQNRGGARVQRRLQQDRNLRWPPGVQRRRYLRLFLRNLLLLDHLLMMILFPFSVYNVLKILLTEVTFSDNDFIAEIANYCRYSNVLSEDGKSVVFFKSGFGLLGKFHNIIVYNSAPMVRWASTKATIGPWIIKIYASAIKMTTVLLYTAYGVGTSTYVCFATFFFTLCLLMTGFRRYKGIVRIMGHLYRTTVGVF</sequence>
<accession>A0A1G4JXR3</accession>
<dbReference type="EMBL" id="LT598451">
    <property type="protein sequence ID" value="SCU95940.1"/>
    <property type="molecule type" value="Genomic_DNA"/>
</dbReference>